<dbReference type="GO" id="GO:0035269">
    <property type="term" value="P:protein O-linked glycosylation via mannose"/>
    <property type="evidence" value="ECO:0007669"/>
    <property type="project" value="InterPro"/>
</dbReference>
<keyword evidence="2" id="KW-1185">Reference proteome</keyword>
<dbReference type="AlphaFoldDB" id="A0A0D3I2K4"/>
<dbReference type="EnsemblProtists" id="EOD05489">
    <property type="protein sequence ID" value="EOD05489"/>
    <property type="gene ID" value="EMIHUDRAFT_199278"/>
</dbReference>
<proteinExistence type="predicted"/>
<dbReference type="GeneID" id="17251376"/>
<dbReference type="PANTHER" id="PTHR15576:SF1">
    <property type="entry name" value="RIBITOL-5-PHOSPHATE XYLOSYLTRANSFERASE 1"/>
    <property type="match status" value="1"/>
</dbReference>
<dbReference type="RefSeq" id="XP_005757918.1">
    <property type="nucleotide sequence ID" value="XM_005757861.1"/>
</dbReference>
<dbReference type="HOGENOM" id="CLU_662970_0_0_1"/>
<dbReference type="PaxDb" id="2903-EOD05489"/>
<name>A0A0D3I2K4_EMIH1</name>
<dbReference type="KEGG" id="ehx:EMIHUDRAFT_199278"/>
<dbReference type="PANTHER" id="PTHR15576">
    <property type="entry name" value="RIBITOL-5-PHOSPHATE XYLOSYLTRANSFERASE 1"/>
    <property type="match status" value="1"/>
</dbReference>
<evidence type="ECO:0008006" key="3">
    <source>
        <dbReference type="Google" id="ProtNLM"/>
    </source>
</evidence>
<evidence type="ECO:0000313" key="2">
    <source>
        <dbReference type="Proteomes" id="UP000013827"/>
    </source>
</evidence>
<sequence>MGAPHRHGLAPPETLFLDHYSAQKVATWGGPRNRRSCRAAVFVQLQRALIACNGVNNVEICIEHGLNATKGVRRLTIWVMDDIEYPRLGTERARTLKLLNRPIVDRLLVTNPAIAHPKLSPYPIGIYDYRLWPKHLDGREARTNQRSTQLLCSGMRSHYGRSEKLAALTRNGFQCQNTSKDSPDVYIEKLLGARFVFSPKGHGQQSHRDWEVLLAGAVPLIDEPPDTLAALYAGLPVVAVRDWSLVTPQFLEEQWAEIRRRASQGAFDMRRAYFFPYWSDVLQGTQPLPTNKQRLQATATFSKGINRTAARRRIIHHQLNITIMPVAHAAAALETASSGQACAKPHDSDPCKAKLGDMRDVNRVGQPSQPGWLEHFSLKYFSRLIAGVFEAGDENGEEGTVWKKESYQVRPNLQV</sequence>
<reference evidence="2" key="1">
    <citation type="journal article" date="2013" name="Nature">
        <title>Pan genome of the phytoplankton Emiliania underpins its global distribution.</title>
        <authorList>
            <person name="Read B.A."/>
            <person name="Kegel J."/>
            <person name="Klute M.J."/>
            <person name="Kuo A."/>
            <person name="Lefebvre S.C."/>
            <person name="Maumus F."/>
            <person name="Mayer C."/>
            <person name="Miller J."/>
            <person name="Monier A."/>
            <person name="Salamov A."/>
            <person name="Young J."/>
            <person name="Aguilar M."/>
            <person name="Claverie J.M."/>
            <person name="Frickenhaus S."/>
            <person name="Gonzalez K."/>
            <person name="Herman E.K."/>
            <person name="Lin Y.C."/>
            <person name="Napier J."/>
            <person name="Ogata H."/>
            <person name="Sarno A.F."/>
            <person name="Shmutz J."/>
            <person name="Schroeder D."/>
            <person name="de Vargas C."/>
            <person name="Verret F."/>
            <person name="von Dassow P."/>
            <person name="Valentin K."/>
            <person name="Van de Peer Y."/>
            <person name="Wheeler G."/>
            <person name="Dacks J.B."/>
            <person name="Delwiche C.F."/>
            <person name="Dyhrman S.T."/>
            <person name="Glockner G."/>
            <person name="John U."/>
            <person name="Richards T."/>
            <person name="Worden A.Z."/>
            <person name="Zhang X."/>
            <person name="Grigoriev I.V."/>
            <person name="Allen A.E."/>
            <person name="Bidle K."/>
            <person name="Borodovsky M."/>
            <person name="Bowler C."/>
            <person name="Brownlee C."/>
            <person name="Cock J.M."/>
            <person name="Elias M."/>
            <person name="Gladyshev V.N."/>
            <person name="Groth M."/>
            <person name="Guda C."/>
            <person name="Hadaegh A."/>
            <person name="Iglesias-Rodriguez M.D."/>
            <person name="Jenkins J."/>
            <person name="Jones B.M."/>
            <person name="Lawson T."/>
            <person name="Leese F."/>
            <person name="Lindquist E."/>
            <person name="Lobanov A."/>
            <person name="Lomsadze A."/>
            <person name="Malik S.B."/>
            <person name="Marsh M.E."/>
            <person name="Mackinder L."/>
            <person name="Mock T."/>
            <person name="Mueller-Roeber B."/>
            <person name="Pagarete A."/>
            <person name="Parker M."/>
            <person name="Probert I."/>
            <person name="Quesneville H."/>
            <person name="Raines C."/>
            <person name="Rensing S.A."/>
            <person name="Riano-Pachon D.M."/>
            <person name="Richier S."/>
            <person name="Rokitta S."/>
            <person name="Shiraiwa Y."/>
            <person name="Soanes D.M."/>
            <person name="van der Giezen M."/>
            <person name="Wahlund T.M."/>
            <person name="Williams B."/>
            <person name="Wilson W."/>
            <person name="Wolfe G."/>
            <person name="Wurch L.L."/>
        </authorList>
    </citation>
    <scope>NUCLEOTIDE SEQUENCE</scope>
</reference>
<protein>
    <recommendedName>
        <fullName evidence="3">Exostosin GT47 domain-containing protein</fullName>
    </recommendedName>
</protein>
<accession>A0A0D3I2K4</accession>
<dbReference type="Proteomes" id="UP000013827">
    <property type="component" value="Unassembled WGS sequence"/>
</dbReference>
<dbReference type="InterPro" id="IPR055286">
    <property type="entry name" value="RXYLT1-like"/>
</dbReference>
<reference evidence="1" key="2">
    <citation type="submission" date="2024-10" db="UniProtKB">
        <authorList>
            <consortium name="EnsemblProtists"/>
        </authorList>
    </citation>
    <scope>IDENTIFICATION</scope>
</reference>
<evidence type="ECO:0000313" key="1">
    <source>
        <dbReference type="EnsemblProtists" id="EOD05489"/>
    </source>
</evidence>
<dbReference type="GO" id="GO:0005794">
    <property type="term" value="C:Golgi apparatus"/>
    <property type="evidence" value="ECO:0007669"/>
    <property type="project" value="TreeGrafter"/>
</dbReference>
<organism evidence="1 2">
    <name type="scientific">Emiliania huxleyi (strain CCMP1516)</name>
    <dbReference type="NCBI Taxonomy" id="280463"/>
    <lineage>
        <taxon>Eukaryota</taxon>
        <taxon>Haptista</taxon>
        <taxon>Haptophyta</taxon>
        <taxon>Prymnesiophyceae</taxon>
        <taxon>Isochrysidales</taxon>
        <taxon>Noelaerhabdaceae</taxon>
        <taxon>Emiliania</taxon>
    </lineage>
</organism>
<dbReference type="GO" id="GO:0120053">
    <property type="term" value="F:ribitol beta-1,4-xylosyltransferase activity"/>
    <property type="evidence" value="ECO:0007669"/>
    <property type="project" value="InterPro"/>
</dbReference>